<dbReference type="AlphaFoldDB" id="A0A914VAL8"/>
<dbReference type="WBParaSite" id="PSAMB.scaffold1728size28342.g14743.t1">
    <property type="protein sequence ID" value="PSAMB.scaffold1728size28342.g14743.t1"/>
    <property type="gene ID" value="PSAMB.scaffold1728size28342.g14743"/>
</dbReference>
<evidence type="ECO:0000256" key="5">
    <source>
        <dbReference type="ARBA" id="ARBA00073845"/>
    </source>
</evidence>
<keyword evidence="7" id="KW-1185">Reference proteome</keyword>
<accession>A0A914VAL8</accession>
<evidence type="ECO:0000256" key="6">
    <source>
        <dbReference type="ARBA" id="ARBA00080671"/>
    </source>
</evidence>
<dbReference type="InterPro" id="IPR000406">
    <property type="entry name" value="Rho_GDI"/>
</dbReference>
<dbReference type="GO" id="GO:0005829">
    <property type="term" value="C:cytosol"/>
    <property type="evidence" value="ECO:0007669"/>
    <property type="project" value="TreeGrafter"/>
</dbReference>
<name>A0A914VAL8_9BILA</name>
<evidence type="ECO:0000313" key="8">
    <source>
        <dbReference type="WBParaSite" id="PSAMB.scaffold1728size28342.g14743.t1"/>
    </source>
</evidence>
<dbReference type="PANTHER" id="PTHR10980:SF3">
    <property type="entry name" value="LD16419P"/>
    <property type="match status" value="1"/>
</dbReference>
<proteinExistence type="inferred from homology"/>
<evidence type="ECO:0000256" key="1">
    <source>
        <dbReference type="ARBA" id="ARBA00004496"/>
    </source>
</evidence>
<dbReference type="GO" id="GO:0016020">
    <property type="term" value="C:membrane"/>
    <property type="evidence" value="ECO:0007669"/>
    <property type="project" value="TreeGrafter"/>
</dbReference>
<evidence type="ECO:0000256" key="3">
    <source>
        <dbReference type="ARBA" id="ARBA00022490"/>
    </source>
</evidence>
<evidence type="ECO:0000313" key="7">
    <source>
        <dbReference type="Proteomes" id="UP000887566"/>
    </source>
</evidence>
<keyword evidence="3" id="KW-0963">Cytoplasm</keyword>
<dbReference type="Proteomes" id="UP000887566">
    <property type="component" value="Unplaced"/>
</dbReference>
<dbReference type="Pfam" id="PF02115">
    <property type="entry name" value="Rho_GDI"/>
    <property type="match status" value="1"/>
</dbReference>
<reference evidence="8" key="1">
    <citation type="submission" date="2022-11" db="UniProtKB">
        <authorList>
            <consortium name="WormBaseParasite"/>
        </authorList>
    </citation>
    <scope>IDENTIFICATION</scope>
</reference>
<dbReference type="FunFam" id="2.70.50.30:FF:000001">
    <property type="entry name" value="Rho GDP-dissociation inhibitor 1"/>
    <property type="match status" value="1"/>
</dbReference>
<organism evidence="7 8">
    <name type="scientific">Plectus sambesii</name>
    <dbReference type="NCBI Taxonomy" id="2011161"/>
    <lineage>
        <taxon>Eukaryota</taxon>
        <taxon>Metazoa</taxon>
        <taxon>Ecdysozoa</taxon>
        <taxon>Nematoda</taxon>
        <taxon>Chromadorea</taxon>
        <taxon>Plectida</taxon>
        <taxon>Plectina</taxon>
        <taxon>Plectoidea</taxon>
        <taxon>Plectidae</taxon>
        <taxon>Plectus</taxon>
    </lineage>
</organism>
<protein>
    <recommendedName>
        <fullName evidence="5">Rho GDP-dissociation inhibitor 3</fullName>
    </recommendedName>
    <alternativeName>
        <fullName evidence="6">Rho-GDI gamma</fullName>
    </alternativeName>
</protein>
<dbReference type="InterPro" id="IPR024792">
    <property type="entry name" value="RhoGDI_dom_sf"/>
</dbReference>
<evidence type="ECO:0000256" key="2">
    <source>
        <dbReference type="ARBA" id="ARBA00009758"/>
    </source>
</evidence>
<dbReference type="GO" id="GO:0007266">
    <property type="term" value="P:Rho protein signal transduction"/>
    <property type="evidence" value="ECO:0007669"/>
    <property type="project" value="InterPro"/>
</dbReference>
<comment type="subcellular location">
    <subcellularLocation>
        <location evidence="1">Cytoplasm</location>
    </subcellularLocation>
</comment>
<dbReference type="Gene3D" id="2.70.50.30">
    <property type="entry name" value="Coagulation Factor XIII, subunit A, domain 1"/>
    <property type="match status" value="1"/>
</dbReference>
<sequence length="192" mass="21769">MAEATSPVEISEAYRAPAQKSVSEILAADAEDESLRRYKEALLGGGVAASVVLEPNNPKNVLVRSLTLVVEGRPDEKMDLSKMEDLSGQTFAIKEGCHYRLRIEFHVQREIVAGMKYVQKVYRAGVPVDKDEFMVGSYPPKNDLQSYTTPVEEAPHGMLHRGKYKVKSLFTDDDKHEWLAWEWSLEIKKDWN</sequence>
<comment type="similarity">
    <text evidence="2">Belongs to the Rho GDI family.</text>
</comment>
<dbReference type="SUPFAM" id="SSF81296">
    <property type="entry name" value="E set domains"/>
    <property type="match status" value="1"/>
</dbReference>
<dbReference type="PRINTS" id="PR00492">
    <property type="entry name" value="RHOGDI"/>
</dbReference>
<dbReference type="InterPro" id="IPR014756">
    <property type="entry name" value="Ig_E-set"/>
</dbReference>
<dbReference type="PANTHER" id="PTHR10980">
    <property type="entry name" value="RHO GDP-DISSOCIATION INHIBITOR"/>
    <property type="match status" value="1"/>
</dbReference>
<dbReference type="GO" id="GO:0005094">
    <property type="term" value="F:Rho GDP-dissociation inhibitor activity"/>
    <property type="evidence" value="ECO:0007669"/>
    <property type="project" value="InterPro"/>
</dbReference>
<evidence type="ECO:0000256" key="4">
    <source>
        <dbReference type="ARBA" id="ARBA00053735"/>
    </source>
</evidence>
<comment type="function">
    <text evidence="4">Inhibits GDP/GTP exchange reaction of RhoB. Interacts specifically with the GDP- and GTP-bound forms of post-translationally processed Rhob and Rhog proteins, both of which show a growth-regulated expression in mammalian cells. Stimulates the release of the GDP-bound but not the GTP-bound RhoB protein. Also inhibits the GDP/GTP exchange of RhoB but shows less ability to inhibit the dissociation of prebound GTP.</text>
</comment>